<evidence type="ECO:0000313" key="4">
    <source>
        <dbReference type="EMBL" id="PHM31162.1"/>
    </source>
</evidence>
<dbReference type="PROSITE" id="PS51186">
    <property type="entry name" value="GNAT"/>
    <property type="match status" value="1"/>
</dbReference>
<evidence type="ECO:0000256" key="2">
    <source>
        <dbReference type="ARBA" id="ARBA00023315"/>
    </source>
</evidence>
<dbReference type="Pfam" id="PF13420">
    <property type="entry name" value="Acetyltransf_4"/>
    <property type="match status" value="1"/>
</dbReference>
<dbReference type="AlphaFoldDB" id="A0A1N6N161"/>
<evidence type="ECO:0000256" key="1">
    <source>
        <dbReference type="ARBA" id="ARBA00022679"/>
    </source>
</evidence>
<protein>
    <submittedName>
        <fullName evidence="5">Phosphinothricin N-acetyltransferase</fullName>
        <ecNumber evidence="5">2.3.1.183</ecNumber>
    </submittedName>
</protein>
<reference evidence="6" key="1">
    <citation type="submission" date="2016-12" db="EMBL/GenBank/DDBJ databases">
        <authorList>
            <person name="Gaudriault S."/>
        </authorList>
    </citation>
    <scope>NUCLEOTIDE SEQUENCE [LARGE SCALE GENOMIC DNA]</scope>
    <source>
        <strain evidence="6">HGB1681 (deposited as PTA-6826 in the American Type Culture Collection)</strain>
    </source>
</reference>
<dbReference type="EMBL" id="NIBU01000043">
    <property type="protein sequence ID" value="PHM31162.1"/>
    <property type="molecule type" value="Genomic_DNA"/>
</dbReference>
<dbReference type="InterPro" id="IPR000182">
    <property type="entry name" value="GNAT_dom"/>
</dbReference>
<evidence type="ECO:0000313" key="6">
    <source>
        <dbReference type="Proteomes" id="UP000196435"/>
    </source>
</evidence>
<dbReference type="CDD" id="cd04301">
    <property type="entry name" value="NAT_SF"/>
    <property type="match status" value="1"/>
</dbReference>
<reference evidence="5" key="2">
    <citation type="submission" date="2016-12" db="EMBL/GenBank/DDBJ databases">
        <authorList>
            <person name="Song W.-J."/>
            <person name="Kurnit D.M."/>
        </authorList>
    </citation>
    <scope>NUCLEOTIDE SEQUENCE [LARGE SCALE GENOMIC DNA]</scope>
    <source>
        <strain evidence="5">HGB1681</strain>
    </source>
</reference>
<keyword evidence="7" id="KW-1185">Reference proteome</keyword>
<dbReference type="PANTHER" id="PTHR43072:SF23">
    <property type="entry name" value="UPF0039 PROTEIN C11D3.02C"/>
    <property type="match status" value="1"/>
</dbReference>
<reference evidence="4 7" key="3">
    <citation type="journal article" date="2017" name="Nat. Microbiol.">
        <title>Natural product diversity associated with the nematode symbionts Photorhabdus and Xenorhabdus.</title>
        <authorList>
            <person name="Tobias N.J."/>
            <person name="Wolff H."/>
            <person name="Djahanschiri B."/>
            <person name="Grundmann F."/>
            <person name="Kronenwerth M."/>
            <person name="Shi Y.M."/>
            <person name="Simonyi S."/>
            <person name="Grun P."/>
            <person name="Shapiro-Ilan D."/>
            <person name="Pidot S.J."/>
            <person name="Stinear T.P."/>
            <person name="Ebersberger I."/>
            <person name="Bode H.B."/>
        </authorList>
    </citation>
    <scope>NUCLEOTIDE SEQUENCE [LARGE SCALE GENOMIC DNA]</scope>
    <source>
        <strain evidence="4 7">DSM 16336</strain>
    </source>
</reference>
<keyword evidence="2 5" id="KW-0012">Acyltransferase</keyword>
<organism evidence="5 6">
    <name type="scientific">Xenorhabdus innexi</name>
    <dbReference type="NCBI Taxonomy" id="290109"/>
    <lineage>
        <taxon>Bacteria</taxon>
        <taxon>Pseudomonadati</taxon>
        <taxon>Pseudomonadota</taxon>
        <taxon>Gammaproteobacteria</taxon>
        <taxon>Enterobacterales</taxon>
        <taxon>Morganellaceae</taxon>
        <taxon>Xenorhabdus</taxon>
    </lineage>
</organism>
<evidence type="ECO:0000313" key="7">
    <source>
        <dbReference type="Proteomes" id="UP000224871"/>
    </source>
</evidence>
<dbReference type="RefSeq" id="WP_086954130.1">
    <property type="nucleotide sequence ID" value="NZ_CAWNQC010000241.1"/>
</dbReference>
<sequence length="164" mass="18712">MKITFGKQKHLPEIVGIFNDYIANSNARFETELMTLENKQHWFEQFQPDSRYQLFVAVEKQTVLGFACSHSYRALAAFNETVEVSIYLTSSVKGRGVGSALYQRLFDALSSQNVHSALSGIALPNEASIALHKKFGFCEVGIFREYARKNDQYISSIWLEKLFK</sequence>
<dbReference type="OrthoDB" id="5459937at2"/>
<dbReference type="EMBL" id="FTLG01000231">
    <property type="protein sequence ID" value="SIP74810.1"/>
    <property type="molecule type" value="Genomic_DNA"/>
</dbReference>
<gene>
    <name evidence="5" type="primary">bar</name>
    <name evidence="4" type="ORF">Xinn_03003</name>
    <name evidence="5" type="ORF">XIS1_850016</name>
</gene>
<keyword evidence="1 5" id="KW-0808">Transferase</keyword>
<evidence type="ECO:0000313" key="5">
    <source>
        <dbReference type="EMBL" id="SIP74810.1"/>
    </source>
</evidence>
<accession>A0A1N6N161</accession>
<dbReference type="Proteomes" id="UP000224871">
    <property type="component" value="Unassembled WGS sequence"/>
</dbReference>
<dbReference type="Proteomes" id="UP000196435">
    <property type="component" value="Unassembled WGS sequence"/>
</dbReference>
<proteinExistence type="predicted"/>
<feature type="domain" description="N-acetyltransferase" evidence="3">
    <location>
        <begin position="1"/>
        <end position="164"/>
    </location>
</feature>
<evidence type="ECO:0000259" key="3">
    <source>
        <dbReference type="PROSITE" id="PS51186"/>
    </source>
</evidence>
<dbReference type="EC" id="2.3.1.183" evidence="5"/>
<dbReference type="PANTHER" id="PTHR43072">
    <property type="entry name" value="N-ACETYLTRANSFERASE"/>
    <property type="match status" value="1"/>
</dbReference>
<dbReference type="SUPFAM" id="SSF55729">
    <property type="entry name" value="Acyl-CoA N-acyltransferases (Nat)"/>
    <property type="match status" value="1"/>
</dbReference>
<dbReference type="GO" id="GO:0102971">
    <property type="term" value="F:phosphinothricin N-acetyltransferase activity"/>
    <property type="evidence" value="ECO:0007669"/>
    <property type="project" value="UniProtKB-EC"/>
</dbReference>
<dbReference type="Gene3D" id="3.40.630.30">
    <property type="match status" value="1"/>
</dbReference>
<dbReference type="InterPro" id="IPR016181">
    <property type="entry name" value="Acyl_CoA_acyltransferase"/>
</dbReference>
<name>A0A1N6N161_9GAMM</name>